<evidence type="ECO:0008006" key="4">
    <source>
        <dbReference type="Google" id="ProtNLM"/>
    </source>
</evidence>
<keyword evidence="1" id="KW-0812">Transmembrane</keyword>
<evidence type="ECO:0000256" key="1">
    <source>
        <dbReference type="SAM" id="Phobius"/>
    </source>
</evidence>
<feature type="transmembrane region" description="Helical" evidence="1">
    <location>
        <begin position="12"/>
        <end position="32"/>
    </location>
</feature>
<name>U3GU28_9CORY</name>
<reference evidence="2 3" key="1">
    <citation type="journal article" date="2013" name="Genome Announc.">
        <title>Whole-Genome Sequence of the Clinical Strain Corynebacterium argentoratense DSM 44202, Isolated from a Human Throat Specimen.</title>
        <authorList>
            <person name="Bomholt C."/>
            <person name="Glaub A."/>
            <person name="Gravermann K."/>
            <person name="Albersmeier A."/>
            <person name="Brinkrolf K."/>
            <person name="Ruckert C."/>
            <person name="Tauch A."/>
        </authorList>
    </citation>
    <scope>NUCLEOTIDE SEQUENCE [LARGE SCALE GENOMIC DNA]</scope>
    <source>
        <strain evidence="2">DSM 44202</strain>
    </source>
</reference>
<dbReference type="InterPro" id="IPR021903">
    <property type="entry name" value="DUF3515"/>
</dbReference>
<dbReference type="Proteomes" id="UP000016943">
    <property type="component" value="Chromosome"/>
</dbReference>
<dbReference type="KEGG" id="caz:CARG_04180"/>
<accession>U3GU28</accession>
<evidence type="ECO:0000313" key="3">
    <source>
        <dbReference type="Proteomes" id="UP000016943"/>
    </source>
</evidence>
<dbReference type="EMBL" id="CP006365">
    <property type="protein sequence ID" value="AGU14980.1"/>
    <property type="molecule type" value="Genomic_DNA"/>
</dbReference>
<keyword evidence="1" id="KW-0472">Membrane</keyword>
<keyword evidence="3" id="KW-1185">Reference proteome</keyword>
<protein>
    <recommendedName>
        <fullName evidence="4">DUF3515 domain-containing protein</fullName>
    </recommendedName>
</protein>
<gene>
    <name evidence="2" type="ORF">CARG_04180</name>
</gene>
<sequence length="318" mass="32708">MTPMDSSSRVVVNGSIVSLVLAVGLVAGVIGVGRHLALSDAQAPVALSIIDAPEASSQQCSDLLERLPSKVGSFRAVDLVDPAPEGAAAWAKSSQQRVTLRCGVDAPAQFSALSVVDDGWMRVGDETPGSTLSTWYRVGSTPVVAVTADQDADSAVSELLEQVGSGDGPAADPHPVALSTLDPSGDGAEVLSRQCRGLMAALPQVHGYTLRVLDASEVGPGVADRTMAAWVAEGREPVVVRCGVALPQAYEPGAALQQVNDVAWLEDSTLGNGTTASTLYGLGYQEVVAVNLPQALGTEVLTPLSNAIAKNLPEQPQP</sequence>
<dbReference type="AlphaFoldDB" id="U3GU28"/>
<proteinExistence type="predicted"/>
<dbReference type="OrthoDB" id="4422435at2"/>
<organism evidence="2 3">
    <name type="scientific">Corynebacterium argentoratense DSM 44202</name>
    <dbReference type="NCBI Taxonomy" id="1348662"/>
    <lineage>
        <taxon>Bacteria</taxon>
        <taxon>Bacillati</taxon>
        <taxon>Actinomycetota</taxon>
        <taxon>Actinomycetes</taxon>
        <taxon>Mycobacteriales</taxon>
        <taxon>Corynebacteriaceae</taxon>
        <taxon>Corynebacterium</taxon>
    </lineage>
</organism>
<dbReference type="HOGENOM" id="CLU_862540_0_0_11"/>
<dbReference type="STRING" id="1348662.CARG_04180"/>
<dbReference type="Pfam" id="PF12028">
    <property type="entry name" value="DUF3515"/>
    <property type="match status" value="2"/>
</dbReference>
<dbReference type="PATRIC" id="fig|1348662.3.peg.821"/>
<keyword evidence="1" id="KW-1133">Transmembrane helix</keyword>
<dbReference type="eggNOG" id="ENOG50336I4">
    <property type="taxonomic scope" value="Bacteria"/>
</dbReference>
<evidence type="ECO:0000313" key="2">
    <source>
        <dbReference type="EMBL" id="AGU14980.1"/>
    </source>
</evidence>